<feature type="compositionally biased region" description="Basic and acidic residues" evidence="1">
    <location>
        <begin position="292"/>
        <end position="311"/>
    </location>
</feature>
<feature type="region of interest" description="Disordered" evidence="1">
    <location>
        <begin position="288"/>
        <end position="311"/>
    </location>
</feature>
<accession>A0A2M8G6N2</accession>
<comment type="caution">
    <text evidence="3">The sequence shown here is derived from an EMBL/GenBank/DDBJ whole genome shotgun (WGS) entry which is preliminary data.</text>
</comment>
<dbReference type="Gene3D" id="3.10.620.30">
    <property type="match status" value="1"/>
</dbReference>
<dbReference type="SMART" id="SM00460">
    <property type="entry name" value="TGc"/>
    <property type="match status" value="1"/>
</dbReference>
<evidence type="ECO:0000259" key="2">
    <source>
        <dbReference type="SMART" id="SM00460"/>
    </source>
</evidence>
<protein>
    <recommendedName>
        <fullName evidence="2">Transglutaminase-like domain-containing protein</fullName>
    </recommendedName>
</protein>
<sequence length="311" mass="34126">RDQRTGEYKAHCFGPFTFYTAQEKETWRTVPPTEADQTKFLGDLSGLNQDWRDFLIQVRDNQKLSLNDKAALTLGVWERKFVYDANFLLEAQYLGTKISDIFSRVVNSSRGICNVSAAGAFAVLREAGVPCRINSGYVNLGSELRKAMSHAWLSIWNGERWLDVETLGNNIALGTEEDLSAAYALADVVNRLRGEQPEDVPGSAQSLETVSAEERQNAINEEAYPNRTQLDLRKVPEGIKAAFEALTGTVLSEEGFRMSAGKLAIAVGASVVGGFALGLAVDRKIHPSGAEQEVKSEVKQTPKEPKKVGSN</sequence>
<dbReference type="AlphaFoldDB" id="A0A2M8G6N2"/>
<dbReference type="Proteomes" id="UP000229438">
    <property type="component" value="Unassembled WGS sequence"/>
</dbReference>
<organism evidence="3 4">
    <name type="scientific">candidate division WWE3 bacterium CG_4_8_14_3_um_filter_42_11</name>
    <dbReference type="NCBI Taxonomy" id="1975076"/>
    <lineage>
        <taxon>Bacteria</taxon>
        <taxon>Katanobacteria</taxon>
    </lineage>
</organism>
<evidence type="ECO:0000313" key="4">
    <source>
        <dbReference type="Proteomes" id="UP000229438"/>
    </source>
</evidence>
<dbReference type="InterPro" id="IPR038765">
    <property type="entry name" value="Papain-like_cys_pep_sf"/>
</dbReference>
<reference evidence="4" key="1">
    <citation type="submission" date="2017-09" db="EMBL/GenBank/DDBJ databases">
        <title>Depth-based differentiation of microbial function through sediment-hosted aquifers and enrichment of novel symbionts in the deep terrestrial subsurface.</title>
        <authorList>
            <person name="Probst A.J."/>
            <person name="Ladd B."/>
            <person name="Jarett J.K."/>
            <person name="Geller-Mcgrath D.E."/>
            <person name="Sieber C.M.K."/>
            <person name="Emerson J.B."/>
            <person name="Anantharaman K."/>
            <person name="Thomas B.C."/>
            <person name="Malmstrom R."/>
            <person name="Stieglmeier M."/>
            <person name="Klingl A."/>
            <person name="Woyke T."/>
            <person name="Ryan C.M."/>
            <person name="Banfield J.F."/>
        </authorList>
    </citation>
    <scope>NUCLEOTIDE SEQUENCE [LARGE SCALE GENOMIC DNA]</scope>
</reference>
<dbReference type="EMBL" id="PFQS01000072">
    <property type="protein sequence ID" value="PJC68663.1"/>
    <property type="molecule type" value="Genomic_DNA"/>
</dbReference>
<evidence type="ECO:0000313" key="3">
    <source>
        <dbReference type="EMBL" id="PJC68663.1"/>
    </source>
</evidence>
<name>A0A2M8G6N2_UNCKA</name>
<evidence type="ECO:0000256" key="1">
    <source>
        <dbReference type="SAM" id="MobiDB-lite"/>
    </source>
</evidence>
<proteinExistence type="predicted"/>
<dbReference type="Pfam" id="PF01841">
    <property type="entry name" value="Transglut_core"/>
    <property type="match status" value="1"/>
</dbReference>
<feature type="non-terminal residue" evidence="3">
    <location>
        <position position="1"/>
    </location>
</feature>
<dbReference type="SUPFAM" id="SSF54001">
    <property type="entry name" value="Cysteine proteinases"/>
    <property type="match status" value="1"/>
</dbReference>
<gene>
    <name evidence="3" type="ORF">CO015_03210</name>
</gene>
<dbReference type="InterPro" id="IPR002931">
    <property type="entry name" value="Transglutaminase-like"/>
</dbReference>
<feature type="domain" description="Transglutaminase-like" evidence="2">
    <location>
        <begin position="105"/>
        <end position="168"/>
    </location>
</feature>